<dbReference type="PANTHER" id="PTHR31111:SF125">
    <property type="entry name" value="F-BOX PROTEIN CPR30-LIKE"/>
    <property type="match status" value="1"/>
</dbReference>
<gene>
    <name evidence="3" type="ORF">EUTSA_v10021999mg</name>
</gene>
<dbReference type="InterPro" id="IPR013187">
    <property type="entry name" value="F-box-assoc_dom_typ3"/>
</dbReference>
<dbReference type="OrthoDB" id="687122at2759"/>
<evidence type="ECO:0008006" key="5">
    <source>
        <dbReference type="Google" id="ProtNLM"/>
    </source>
</evidence>
<evidence type="ECO:0000313" key="4">
    <source>
        <dbReference type="Proteomes" id="UP000030689"/>
    </source>
</evidence>
<dbReference type="SUPFAM" id="SSF81383">
    <property type="entry name" value="F-box domain"/>
    <property type="match status" value="1"/>
</dbReference>
<organism evidence="3 4">
    <name type="scientific">Eutrema salsugineum</name>
    <name type="common">Saltwater cress</name>
    <name type="synonym">Sisymbrium salsugineum</name>
    <dbReference type="NCBI Taxonomy" id="72664"/>
    <lineage>
        <taxon>Eukaryota</taxon>
        <taxon>Viridiplantae</taxon>
        <taxon>Streptophyta</taxon>
        <taxon>Embryophyta</taxon>
        <taxon>Tracheophyta</taxon>
        <taxon>Spermatophyta</taxon>
        <taxon>Magnoliopsida</taxon>
        <taxon>eudicotyledons</taxon>
        <taxon>Gunneridae</taxon>
        <taxon>Pentapetalae</taxon>
        <taxon>rosids</taxon>
        <taxon>malvids</taxon>
        <taxon>Brassicales</taxon>
        <taxon>Brassicaceae</taxon>
        <taxon>Eutremeae</taxon>
        <taxon>Eutrema</taxon>
    </lineage>
</organism>
<feature type="domain" description="F-box" evidence="1">
    <location>
        <begin position="30"/>
        <end position="62"/>
    </location>
</feature>
<sequence>MRTQRQDDPEDVVAVRERNTRTKNSSEPVPFDLTFEIFSRLPAKSVARFHCLSKKWASTLRLTYFTDLFFTRSSARPQLLFACHKDRHVFFFSSSQPHIFHHEQQHSSLLAAKYQMKISNPFFSSEGFISTRGLVFLRDVRNISFLRGTKHQAPVICKPSTGQYLTLPKVKTRRRIGVNSYFGYDPVENQYKVLSMTWLVYGQVDYCGEHQLLTFGTTGEPSWKKIQCHLFYSLRSLYNQICINGVLYYPAINRSSQDYIIVCFDVRSEKFSFVREKSGTFGSERLINYNGKLGSLESQCFGGSCTSINLKVLEDAEKHEWSEHTYVLPALWKNLVGDTTARFVGVTRTNEIVLSSYYQYPHAPFYVFYYNTERNTITRFVIQGFEAFKGCYFHTFLDHVEDVRLMKEF</sequence>
<dbReference type="PANTHER" id="PTHR31111">
    <property type="entry name" value="BNAA05G37150D PROTEIN-RELATED"/>
    <property type="match status" value="1"/>
</dbReference>
<dbReference type="NCBIfam" id="TIGR01640">
    <property type="entry name" value="F_box_assoc_1"/>
    <property type="match status" value="1"/>
</dbReference>
<proteinExistence type="predicted"/>
<dbReference type="Pfam" id="PF08268">
    <property type="entry name" value="FBA_3"/>
    <property type="match status" value="1"/>
</dbReference>
<dbReference type="AlphaFoldDB" id="V4NRR5"/>
<dbReference type="InterPro" id="IPR017451">
    <property type="entry name" value="F-box-assoc_interact_dom"/>
</dbReference>
<protein>
    <recommendedName>
        <fullName evidence="5">F-box domain-containing protein</fullName>
    </recommendedName>
</protein>
<dbReference type="InterPro" id="IPR036047">
    <property type="entry name" value="F-box-like_dom_sf"/>
</dbReference>
<accession>V4NRR5</accession>
<keyword evidence="4" id="KW-1185">Reference proteome</keyword>
<reference evidence="3 4" key="1">
    <citation type="journal article" date="2013" name="Front. Plant Sci.">
        <title>The Reference Genome of the Halophytic Plant Eutrema salsugineum.</title>
        <authorList>
            <person name="Yang R."/>
            <person name="Jarvis D.E."/>
            <person name="Chen H."/>
            <person name="Beilstein M.A."/>
            <person name="Grimwood J."/>
            <person name="Jenkins J."/>
            <person name="Shu S."/>
            <person name="Prochnik S."/>
            <person name="Xin M."/>
            <person name="Ma C."/>
            <person name="Schmutz J."/>
            <person name="Wing R.A."/>
            <person name="Mitchell-Olds T."/>
            <person name="Schumaker K.S."/>
            <person name="Wang X."/>
        </authorList>
    </citation>
    <scope>NUCLEOTIDE SEQUENCE [LARGE SCALE GENOMIC DNA]</scope>
</reference>
<dbReference type="Gramene" id="ESQ49356">
    <property type="protein sequence ID" value="ESQ49356"/>
    <property type="gene ID" value="EUTSA_v10021999mg"/>
</dbReference>
<dbReference type="EMBL" id="KI517408">
    <property type="protein sequence ID" value="ESQ49356.1"/>
    <property type="molecule type" value="Genomic_DNA"/>
</dbReference>
<dbReference type="KEGG" id="eus:EUTSA_v10021999mg"/>
<evidence type="ECO:0000259" key="1">
    <source>
        <dbReference type="Pfam" id="PF00646"/>
    </source>
</evidence>
<evidence type="ECO:0000313" key="3">
    <source>
        <dbReference type="EMBL" id="ESQ49356.1"/>
    </source>
</evidence>
<dbReference type="Proteomes" id="UP000030689">
    <property type="component" value="Unassembled WGS sequence"/>
</dbReference>
<dbReference type="Pfam" id="PF00646">
    <property type="entry name" value="F-box"/>
    <property type="match status" value="1"/>
</dbReference>
<evidence type="ECO:0000259" key="2">
    <source>
        <dbReference type="Pfam" id="PF08268"/>
    </source>
</evidence>
<dbReference type="InterPro" id="IPR001810">
    <property type="entry name" value="F-box_dom"/>
</dbReference>
<name>V4NRR5_EUTSA</name>
<feature type="domain" description="F-box associated beta-propeller type 3" evidence="2">
    <location>
        <begin position="79"/>
        <end position="400"/>
    </location>
</feature>
<dbReference type="OMA" id="PRMKTRN"/>